<dbReference type="AlphaFoldDB" id="A0A1Y6FQG6"/>
<gene>
    <name evidence="6" type="ORF">SAMN06295984_1947</name>
</gene>
<evidence type="ECO:0000256" key="1">
    <source>
        <dbReference type="ARBA" id="ARBA00023015"/>
    </source>
</evidence>
<dbReference type="InterPro" id="IPR018490">
    <property type="entry name" value="cNMP-bd_dom_sf"/>
</dbReference>
<dbReference type="PROSITE" id="PS50042">
    <property type="entry name" value="CNMP_BINDING_3"/>
    <property type="match status" value="1"/>
</dbReference>
<dbReference type="Gene3D" id="1.10.10.10">
    <property type="entry name" value="Winged helix-like DNA-binding domain superfamily/Winged helix DNA-binding domain"/>
    <property type="match status" value="1"/>
</dbReference>
<dbReference type="SMART" id="SM00419">
    <property type="entry name" value="HTH_CRP"/>
    <property type="match status" value="1"/>
</dbReference>
<feature type="domain" description="Cyclic nucleotide-binding" evidence="4">
    <location>
        <begin position="20"/>
        <end position="110"/>
    </location>
</feature>
<dbReference type="InterPro" id="IPR000595">
    <property type="entry name" value="cNMP-bd_dom"/>
</dbReference>
<keyword evidence="2" id="KW-0238">DNA-binding</keyword>
<keyword evidence="1" id="KW-0805">Transcription regulation</keyword>
<reference evidence="7" key="1">
    <citation type="submission" date="2017-04" db="EMBL/GenBank/DDBJ databases">
        <authorList>
            <person name="Varghese N."/>
            <person name="Submissions S."/>
        </authorList>
    </citation>
    <scope>NUCLEOTIDE SEQUENCE [LARGE SCALE GENOMIC DNA]</scope>
    <source>
        <strain evidence="7">UI2</strain>
    </source>
</reference>
<dbReference type="InterPro" id="IPR014710">
    <property type="entry name" value="RmlC-like_jellyroll"/>
</dbReference>
<name>A0A1Y6FQG6_9SPHN</name>
<dbReference type="EMBL" id="FXWL01000002">
    <property type="protein sequence ID" value="SMQ76506.1"/>
    <property type="molecule type" value="Genomic_DNA"/>
</dbReference>
<proteinExistence type="predicted"/>
<dbReference type="SUPFAM" id="SSF46785">
    <property type="entry name" value="Winged helix' DNA-binding domain"/>
    <property type="match status" value="1"/>
</dbReference>
<dbReference type="InterPro" id="IPR012318">
    <property type="entry name" value="HTH_CRP"/>
</dbReference>
<dbReference type="GO" id="GO:0016301">
    <property type="term" value="F:kinase activity"/>
    <property type="evidence" value="ECO:0007669"/>
    <property type="project" value="UniProtKB-KW"/>
</dbReference>
<dbReference type="RefSeq" id="WP_086456978.1">
    <property type="nucleotide sequence ID" value="NZ_FXWL01000002.1"/>
</dbReference>
<evidence type="ECO:0000313" key="7">
    <source>
        <dbReference type="Proteomes" id="UP000194469"/>
    </source>
</evidence>
<keyword evidence="6" id="KW-0808">Transferase</keyword>
<dbReference type="Pfam" id="PF00027">
    <property type="entry name" value="cNMP_binding"/>
    <property type="match status" value="1"/>
</dbReference>
<evidence type="ECO:0000313" key="6">
    <source>
        <dbReference type="EMBL" id="SMQ76506.1"/>
    </source>
</evidence>
<dbReference type="CDD" id="cd00038">
    <property type="entry name" value="CAP_ED"/>
    <property type="match status" value="1"/>
</dbReference>
<organism evidence="6 7">
    <name type="scientific">Sphingopyxis terrae subsp. ummariensis</name>
    <dbReference type="NCBI Taxonomy" id="429001"/>
    <lineage>
        <taxon>Bacteria</taxon>
        <taxon>Pseudomonadati</taxon>
        <taxon>Pseudomonadota</taxon>
        <taxon>Alphaproteobacteria</taxon>
        <taxon>Sphingomonadales</taxon>
        <taxon>Sphingomonadaceae</taxon>
        <taxon>Sphingopyxis</taxon>
    </lineage>
</organism>
<keyword evidence="7" id="KW-1185">Reference proteome</keyword>
<dbReference type="InterPro" id="IPR036390">
    <property type="entry name" value="WH_DNA-bd_sf"/>
</dbReference>
<dbReference type="GeneID" id="303001603"/>
<accession>A0A1Y6FQG6</accession>
<feature type="domain" description="HTH crp-type" evidence="5">
    <location>
        <begin position="142"/>
        <end position="215"/>
    </location>
</feature>
<evidence type="ECO:0000259" key="5">
    <source>
        <dbReference type="PROSITE" id="PS51063"/>
    </source>
</evidence>
<sequence>MPFSMMLRRFLDPQDRYCWEVMLSRRARQIERGSDLVREGDTPHFLYVVLAGWAQKYKQLQDGRRQIVGLFLPGDLCDLDALLVDRVDHNIAAVRDLSVAELTRTDVRQLAEDCPSLARLLFWSELAGAAAYREWMINVGQRSAIERIAHLLCEIYVRQQPDAGVRRRCDFFLTQSQVAEATGLTQVHVNRTLQELRARGLVQLRQRELHIENFGELAQIAQFTGDYLHREASSNNVDRLSYFLQSMGSRNETDAPDVIVELARRRA</sequence>
<evidence type="ECO:0000256" key="3">
    <source>
        <dbReference type="ARBA" id="ARBA00023163"/>
    </source>
</evidence>
<dbReference type="Gene3D" id="2.60.120.10">
    <property type="entry name" value="Jelly Rolls"/>
    <property type="match status" value="1"/>
</dbReference>
<dbReference type="PROSITE" id="PS51063">
    <property type="entry name" value="HTH_CRP_2"/>
    <property type="match status" value="1"/>
</dbReference>
<dbReference type="GO" id="GO:0006355">
    <property type="term" value="P:regulation of DNA-templated transcription"/>
    <property type="evidence" value="ECO:0007669"/>
    <property type="project" value="InterPro"/>
</dbReference>
<dbReference type="Proteomes" id="UP000194469">
    <property type="component" value="Unassembled WGS sequence"/>
</dbReference>
<keyword evidence="6" id="KW-0418">Kinase</keyword>
<dbReference type="GO" id="GO:0003677">
    <property type="term" value="F:DNA binding"/>
    <property type="evidence" value="ECO:0007669"/>
    <property type="project" value="UniProtKB-KW"/>
</dbReference>
<dbReference type="Pfam" id="PF13545">
    <property type="entry name" value="HTH_Crp_2"/>
    <property type="match status" value="1"/>
</dbReference>
<keyword evidence="3" id="KW-0804">Transcription</keyword>
<evidence type="ECO:0000259" key="4">
    <source>
        <dbReference type="PROSITE" id="PS50042"/>
    </source>
</evidence>
<dbReference type="InterPro" id="IPR036388">
    <property type="entry name" value="WH-like_DNA-bd_sf"/>
</dbReference>
<evidence type="ECO:0000256" key="2">
    <source>
        <dbReference type="ARBA" id="ARBA00023125"/>
    </source>
</evidence>
<protein>
    <submittedName>
        <fullName evidence="6">cAMP-binding domain of CRP or a regulatory subunit of cAMP-dependent protein kinases</fullName>
    </submittedName>
</protein>
<dbReference type="SUPFAM" id="SSF51206">
    <property type="entry name" value="cAMP-binding domain-like"/>
    <property type="match status" value="1"/>
</dbReference>
<dbReference type="SMART" id="SM00100">
    <property type="entry name" value="cNMP"/>
    <property type="match status" value="1"/>
</dbReference>